<comment type="caution">
    <text evidence="2">The sequence shown here is derived from an EMBL/GenBank/DDBJ whole genome shotgun (WGS) entry which is preliminary data.</text>
</comment>
<gene>
    <name evidence="2" type="ORF">PanWU01x14_246850</name>
</gene>
<proteinExistence type="predicted"/>
<reference evidence="3" key="1">
    <citation type="submission" date="2016-06" db="EMBL/GenBank/DDBJ databases">
        <title>Parallel loss of symbiosis genes in relatives of nitrogen-fixing non-legume Parasponia.</title>
        <authorList>
            <person name="Van Velzen R."/>
            <person name="Holmer R."/>
            <person name="Bu F."/>
            <person name="Rutten L."/>
            <person name="Van Zeijl A."/>
            <person name="Liu W."/>
            <person name="Santuari L."/>
            <person name="Cao Q."/>
            <person name="Sharma T."/>
            <person name="Shen D."/>
            <person name="Roswanjaya Y."/>
            <person name="Wardhani T."/>
            <person name="Kalhor M.S."/>
            <person name="Jansen J."/>
            <person name="Van den Hoogen J."/>
            <person name="Gungor B."/>
            <person name="Hartog M."/>
            <person name="Hontelez J."/>
            <person name="Verver J."/>
            <person name="Yang W.-C."/>
            <person name="Schijlen E."/>
            <person name="Repin R."/>
            <person name="Schilthuizen M."/>
            <person name="Schranz E."/>
            <person name="Heidstra R."/>
            <person name="Miyata K."/>
            <person name="Fedorova E."/>
            <person name="Kohlen W."/>
            <person name="Bisseling T."/>
            <person name="Smit S."/>
            <person name="Geurts R."/>
        </authorList>
    </citation>
    <scope>NUCLEOTIDE SEQUENCE [LARGE SCALE GENOMIC DNA]</scope>
    <source>
        <strain evidence="3">cv. WU1-14</strain>
    </source>
</reference>
<dbReference type="Proteomes" id="UP000237105">
    <property type="component" value="Unassembled WGS sequence"/>
</dbReference>
<keyword evidence="3" id="KW-1185">Reference proteome</keyword>
<sequence length="59" mass="5930">MGGPAHSGLRRNSGRSGMGIEAGQAGSACKAFLKTRPGSSQDQSSGPGRAKFGPNLVRS</sequence>
<organism evidence="2 3">
    <name type="scientific">Parasponia andersonii</name>
    <name type="common">Sponia andersonii</name>
    <dbReference type="NCBI Taxonomy" id="3476"/>
    <lineage>
        <taxon>Eukaryota</taxon>
        <taxon>Viridiplantae</taxon>
        <taxon>Streptophyta</taxon>
        <taxon>Embryophyta</taxon>
        <taxon>Tracheophyta</taxon>
        <taxon>Spermatophyta</taxon>
        <taxon>Magnoliopsida</taxon>
        <taxon>eudicotyledons</taxon>
        <taxon>Gunneridae</taxon>
        <taxon>Pentapetalae</taxon>
        <taxon>rosids</taxon>
        <taxon>fabids</taxon>
        <taxon>Rosales</taxon>
        <taxon>Cannabaceae</taxon>
        <taxon>Parasponia</taxon>
    </lineage>
</organism>
<feature type="compositionally biased region" description="Low complexity" evidence="1">
    <location>
        <begin position="37"/>
        <end position="48"/>
    </location>
</feature>
<evidence type="ECO:0000256" key="1">
    <source>
        <dbReference type="SAM" id="MobiDB-lite"/>
    </source>
</evidence>
<accession>A0A2P5BE70</accession>
<feature type="non-terminal residue" evidence="2">
    <location>
        <position position="59"/>
    </location>
</feature>
<dbReference type="AlphaFoldDB" id="A0A2P5BE70"/>
<dbReference type="EMBL" id="JXTB01000300">
    <property type="protein sequence ID" value="PON47068.1"/>
    <property type="molecule type" value="Genomic_DNA"/>
</dbReference>
<feature type="region of interest" description="Disordered" evidence="1">
    <location>
        <begin position="1"/>
        <end position="59"/>
    </location>
</feature>
<name>A0A2P5BE70_PARAD</name>
<protein>
    <submittedName>
        <fullName evidence="2">Uncharacterized protein</fullName>
    </submittedName>
</protein>
<evidence type="ECO:0000313" key="2">
    <source>
        <dbReference type="EMBL" id="PON47068.1"/>
    </source>
</evidence>
<evidence type="ECO:0000313" key="3">
    <source>
        <dbReference type="Proteomes" id="UP000237105"/>
    </source>
</evidence>